<feature type="compositionally biased region" description="Polar residues" evidence="1">
    <location>
        <begin position="605"/>
        <end position="619"/>
    </location>
</feature>
<gene>
    <name evidence="2" type="ORF">K469DRAFT_702481</name>
</gene>
<feature type="compositionally biased region" description="Polar residues" evidence="1">
    <location>
        <begin position="163"/>
        <end position="193"/>
    </location>
</feature>
<dbReference type="AlphaFoldDB" id="A0A6A6EF53"/>
<feature type="region of interest" description="Disordered" evidence="1">
    <location>
        <begin position="574"/>
        <end position="632"/>
    </location>
</feature>
<organism evidence="2 3">
    <name type="scientific">Zopfia rhizophila CBS 207.26</name>
    <dbReference type="NCBI Taxonomy" id="1314779"/>
    <lineage>
        <taxon>Eukaryota</taxon>
        <taxon>Fungi</taxon>
        <taxon>Dikarya</taxon>
        <taxon>Ascomycota</taxon>
        <taxon>Pezizomycotina</taxon>
        <taxon>Dothideomycetes</taxon>
        <taxon>Dothideomycetes incertae sedis</taxon>
        <taxon>Zopfiaceae</taxon>
        <taxon>Zopfia</taxon>
    </lineage>
</organism>
<feature type="compositionally biased region" description="Basic and acidic residues" evidence="1">
    <location>
        <begin position="118"/>
        <end position="127"/>
    </location>
</feature>
<evidence type="ECO:0000256" key="1">
    <source>
        <dbReference type="SAM" id="MobiDB-lite"/>
    </source>
</evidence>
<reference evidence="2" key="1">
    <citation type="journal article" date="2020" name="Stud. Mycol.">
        <title>101 Dothideomycetes genomes: a test case for predicting lifestyles and emergence of pathogens.</title>
        <authorList>
            <person name="Haridas S."/>
            <person name="Albert R."/>
            <person name="Binder M."/>
            <person name="Bloem J."/>
            <person name="Labutti K."/>
            <person name="Salamov A."/>
            <person name="Andreopoulos B."/>
            <person name="Baker S."/>
            <person name="Barry K."/>
            <person name="Bills G."/>
            <person name="Bluhm B."/>
            <person name="Cannon C."/>
            <person name="Castanera R."/>
            <person name="Culley D."/>
            <person name="Daum C."/>
            <person name="Ezra D."/>
            <person name="Gonzalez J."/>
            <person name="Henrissat B."/>
            <person name="Kuo A."/>
            <person name="Liang C."/>
            <person name="Lipzen A."/>
            <person name="Lutzoni F."/>
            <person name="Magnuson J."/>
            <person name="Mondo S."/>
            <person name="Nolan M."/>
            <person name="Ohm R."/>
            <person name="Pangilinan J."/>
            <person name="Park H.-J."/>
            <person name="Ramirez L."/>
            <person name="Alfaro M."/>
            <person name="Sun H."/>
            <person name="Tritt A."/>
            <person name="Yoshinaga Y."/>
            <person name="Zwiers L.-H."/>
            <person name="Turgeon B."/>
            <person name="Goodwin S."/>
            <person name="Spatafora J."/>
            <person name="Crous P."/>
            <person name="Grigoriev I."/>
        </authorList>
    </citation>
    <scope>NUCLEOTIDE SEQUENCE</scope>
    <source>
        <strain evidence="2">CBS 207.26</strain>
    </source>
</reference>
<feature type="region of interest" description="Disordered" evidence="1">
    <location>
        <begin position="239"/>
        <end position="293"/>
    </location>
</feature>
<proteinExistence type="predicted"/>
<name>A0A6A6EF53_9PEZI</name>
<keyword evidence="3" id="KW-1185">Reference proteome</keyword>
<protein>
    <submittedName>
        <fullName evidence="2">Uncharacterized protein</fullName>
    </submittedName>
</protein>
<accession>A0A6A6EF53</accession>
<feature type="region of interest" description="Disordered" evidence="1">
    <location>
        <begin position="644"/>
        <end position="715"/>
    </location>
</feature>
<feature type="compositionally biased region" description="Polar residues" evidence="1">
    <location>
        <begin position="691"/>
        <end position="715"/>
    </location>
</feature>
<dbReference type="Proteomes" id="UP000800200">
    <property type="component" value="Unassembled WGS sequence"/>
</dbReference>
<feature type="compositionally biased region" description="Polar residues" evidence="1">
    <location>
        <begin position="51"/>
        <end position="73"/>
    </location>
</feature>
<evidence type="ECO:0000313" key="3">
    <source>
        <dbReference type="Proteomes" id="UP000800200"/>
    </source>
</evidence>
<feature type="compositionally biased region" description="Polar residues" evidence="1">
    <location>
        <begin position="644"/>
        <end position="677"/>
    </location>
</feature>
<feature type="compositionally biased region" description="Polar residues" evidence="1">
    <location>
        <begin position="216"/>
        <end position="226"/>
    </location>
</feature>
<sequence>MDTLKTALNTFHGASVNDLQQLLCLEPTKLYETAQKLQQLAPPPGLPLAPFTNTDSSETTIIPSFSRASSPSDEASDVPTPHCNNASLPYPQGEASDAPTVHRDDTSYPSDEASDAPTVHRDDKTSPSDEASDVPTPHCSDVSSPYPQGEASDAPTVHRDDTSSPSNEANNRPTPHCNDASSPYPQREASNLTVHRDDKTSPSAEASDVPTPHCSDVSSPYPQGQASDVLTIYRDDTSSLSDEASDAPTVHRDDTSSPLNEASNVPIPHCNDNSSPDKASDAHTPHASPSPRGEFPLYIDEFLDRSGCEAILSTLDSLYDDIQKFVCREVPKAVGGPLHERQDYRVQDLISGTSARDITLETKFRATLSERNFALGFEQWQLAKSNASRVQDILKDTALATRKTRQVAKFLRDQGFSGNAGKIVKAAIRRGTWNLVLERMLENAIKTDADGVTALSVFVQQRRWQMMPYANLAGFIYALRLEKFSRLLDLIKAVTPFMKEAQAYYDSLGYRGTKRFSSPLPLTPKRQFLGVSGITQLPQEALSTGLVDTSLQQGPPNPQAVSINTTLAYMPAPPLPRTTRTFPWPETPGIQCANTSRSLAPPPRNSNADTSNSQPSSHSFAPPPPAPPRRTQATCTYQNRNQIPASQHTHSTSDSASMLTSAPPQSLYQTEHSSVNSYKPPVSQGGEWESNLRQGYHDSNSGTLRDENLPSTNTQADNFNPFGISGDNFSSFGISSYNPNPLPISGDDFSSFGTSFDNFLLFGVNSVGISQADKSISFNISQANDINFDSSVHPPDTLDSDVLPPYTPDSGAFPPTQRYLDAQCMHANSTPPLTNV</sequence>
<feature type="region of interest" description="Disordered" evidence="1">
    <location>
        <begin position="41"/>
        <end position="226"/>
    </location>
</feature>
<feature type="region of interest" description="Disordered" evidence="1">
    <location>
        <begin position="791"/>
        <end position="814"/>
    </location>
</feature>
<dbReference type="EMBL" id="ML994622">
    <property type="protein sequence ID" value="KAF2188780.1"/>
    <property type="molecule type" value="Genomic_DNA"/>
</dbReference>
<evidence type="ECO:0000313" key="2">
    <source>
        <dbReference type="EMBL" id="KAF2188780.1"/>
    </source>
</evidence>